<gene>
    <name evidence="3" type="ORF">ECRASSUSDP1_LOCUS9881</name>
</gene>
<name>A0AAD1UKR1_EUPCR</name>
<dbReference type="InterPro" id="IPR001683">
    <property type="entry name" value="PX_dom"/>
</dbReference>
<dbReference type="GO" id="GO:0005768">
    <property type="term" value="C:endosome"/>
    <property type="evidence" value="ECO:0007669"/>
    <property type="project" value="TreeGrafter"/>
</dbReference>
<dbReference type="PANTHER" id="PTHR10555:SF170">
    <property type="entry name" value="FI18122P1"/>
    <property type="match status" value="1"/>
</dbReference>
<feature type="compositionally biased region" description="Acidic residues" evidence="1">
    <location>
        <begin position="59"/>
        <end position="73"/>
    </location>
</feature>
<comment type="caution">
    <text evidence="3">The sequence shown here is derived from an EMBL/GenBank/DDBJ whole genome shotgun (WGS) entry which is preliminary data.</text>
</comment>
<dbReference type="Gene3D" id="3.30.1520.10">
    <property type="entry name" value="Phox-like domain"/>
    <property type="match status" value="1"/>
</dbReference>
<dbReference type="GO" id="GO:0035091">
    <property type="term" value="F:phosphatidylinositol binding"/>
    <property type="evidence" value="ECO:0007669"/>
    <property type="project" value="InterPro"/>
</dbReference>
<protein>
    <recommendedName>
        <fullName evidence="2">PX domain-containing protein</fullName>
    </recommendedName>
</protein>
<evidence type="ECO:0000256" key="1">
    <source>
        <dbReference type="SAM" id="MobiDB-lite"/>
    </source>
</evidence>
<accession>A0AAD1UKR1</accession>
<dbReference type="SMART" id="SM00312">
    <property type="entry name" value="PX"/>
    <property type="match status" value="1"/>
</dbReference>
<proteinExistence type="predicted"/>
<keyword evidence="4" id="KW-1185">Reference proteome</keyword>
<dbReference type="AlphaFoldDB" id="A0AAD1UKR1"/>
<dbReference type="SUPFAM" id="SSF64268">
    <property type="entry name" value="PX domain"/>
    <property type="match status" value="1"/>
</dbReference>
<dbReference type="EMBL" id="CAMPGE010009721">
    <property type="protein sequence ID" value="CAI2368587.1"/>
    <property type="molecule type" value="Genomic_DNA"/>
</dbReference>
<organism evidence="3 4">
    <name type="scientific">Euplotes crassus</name>
    <dbReference type="NCBI Taxonomy" id="5936"/>
    <lineage>
        <taxon>Eukaryota</taxon>
        <taxon>Sar</taxon>
        <taxon>Alveolata</taxon>
        <taxon>Ciliophora</taxon>
        <taxon>Intramacronucleata</taxon>
        <taxon>Spirotrichea</taxon>
        <taxon>Hypotrichia</taxon>
        <taxon>Euplotida</taxon>
        <taxon>Euplotidae</taxon>
        <taxon>Moneuplotes</taxon>
    </lineage>
</organism>
<dbReference type="Proteomes" id="UP001295684">
    <property type="component" value="Unassembled WGS sequence"/>
</dbReference>
<sequence length="473" mass="54267">MEKNGLFDSDEEEEKIEYKPEVEAPDQNLGETVEVHPASRETQLLTESDVSPVSKNDLGDDASSEDDIEETQDLSENKFQFDVPYPNVQEEDLTWSVSQPVKAGHISYTVTGEDKDGPFQGSRRYKDFYSLRQALVNRWPGVYVPPIPPKQSVGNKKDKFVSHRMHLLDQFMKKISKIPHLIKSDEFQMFSKPAGDISATFNSLGNISPEDLRKRLENELEVSTELEEALVNQSREQVNDFQAFLKKIIPTLKTIKEEAKKMVSSREVMNKRTSALVEAMSQYESNGLIKFADDDISRMVIDNPEDPEMKAKAEGIGKFYSNTFKDFYFWIRSTLGDIEAALDAVNGRDKVVQNKVKLLNKQKSEKSELDTINSGKKTWKSLFQSTSSKQNRAVFLTSDIEKLENDAKELDVIIKMINCYIAENIIPTFKERQIKDYYEFLNYIARREINNCAATKFFWNDFTKNENIPADSK</sequence>
<dbReference type="InterPro" id="IPR036871">
    <property type="entry name" value="PX_dom_sf"/>
</dbReference>
<dbReference type="PROSITE" id="PS50195">
    <property type="entry name" value="PX"/>
    <property type="match status" value="1"/>
</dbReference>
<feature type="compositionally biased region" description="Polar residues" evidence="1">
    <location>
        <begin position="40"/>
        <end position="54"/>
    </location>
</feature>
<feature type="region of interest" description="Disordered" evidence="1">
    <location>
        <begin position="1"/>
        <end position="78"/>
    </location>
</feature>
<reference evidence="3" key="1">
    <citation type="submission" date="2023-07" db="EMBL/GenBank/DDBJ databases">
        <authorList>
            <consortium name="AG Swart"/>
            <person name="Singh M."/>
            <person name="Singh A."/>
            <person name="Seah K."/>
            <person name="Emmerich C."/>
        </authorList>
    </citation>
    <scope>NUCLEOTIDE SEQUENCE</scope>
    <source>
        <strain evidence="3">DP1</strain>
    </source>
</reference>
<evidence type="ECO:0000313" key="4">
    <source>
        <dbReference type="Proteomes" id="UP001295684"/>
    </source>
</evidence>
<dbReference type="Pfam" id="PF00787">
    <property type="entry name" value="PX"/>
    <property type="match status" value="1"/>
</dbReference>
<evidence type="ECO:0000313" key="3">
    <source>
        <dbReference type="EMBL" id="CAI2368587.1"/>
    </source>
</evidence>
<feature type="domain" description="PX" evidence="2">
    <location>
        <begin position="86"/>
        <end position="198"/>
    </location>
</feature>
<dbReference type="PANTHER" id="PTHR10555">
    <property type="entry name" value="SORTING NEXIN"/>
    <property type="match status" value="1"/>
</dbReference>
<evidence type="ECO:0000259" key="2">
    <source>
        <dbReference type="PROSITE" id="PS50195"/>
    </source>
</evidence>